<protein>
    <submittedName>
        <fullName evidence="2">Uncharacterized protein</fullName>
    </submittedName>
</protein>
<reference evidence="2" key="1">
    <citation type="submission" date="2021-02" db="EMBL/GenBank/DDBJ databases">
        <authorList>
            <person name="Nowell W R."/>
        </authorList>
    </citation>
    <scope>NUCLEOTIDE SEQUENCE</scope>
</reference>
<accession>A0A814F1U4</accession>
<name>A0A814F1U4_9BILA</name>
<dbReference type="EMBL" id="CAJOBC010002756">
    <property type="protein sequence ID" value="CAF3749694.1"/>
    <property type="molecule type" value="Genomic_DNA"/>
</dbReference>
<keyword evidence="4" id="KW-1185">Reference proteome</keyword>
<evidence type="ECO:0000256" key="1">
    <source>
        <dbReference type="SAM" id="Coils"/>
    </source>
</evidence>
<comment type="caution">
    <text evidence="2">The sequence shown here is derived from an EMBL/GenBank/DDBJ whole genome shotgun (WGS) entry which is preliminary data.</text>
</comment>
<dbReference type="Proteomes" id="UP000663829">
    <property type="component" value="Unassembled WGS sequence"/>
</dbReference>
<feature type="coiled-coil region" evidence="1">
    <location>
        <begin position="8"/>
        <end position="197"/>
    </location>
</feature>
<gene>
    <name evidence="2" type="ORF">GPM918_LOCUS12542</name>
    <name evidence="3" type="ORF">SRO942_LOCUS12537</name>
</gene>
<dbReference type="AlphaFoldDB" id="A0A814F1U4"/>
<evidence type="ECO:0000313" key="3">
    <source>
        <dbReference type="EMBL" id="CAF3749694.1"/>
    </source>
</evidence>
<dbReference type="EMBL" id="CAJNOQ010002758">
    <property type="protein sequence ID" value="CAF0976947.1"/>
    <property type="molecule type" value="Genomic_DNA"/>
</dbReference>
<sequence length="200" mass="24347">MKQVDTNLQYHDELMKQMQNEVQNLRELESKQLQLRRQHVNLVNGLEYEQNELYQHDLKAKTLENELRQNNEKQQQMIADKEKLERQIHEMRFKEELNKRNKLELSLNGLQELIRRTQEEIQEIQENLNREQAELARIETQIEELNAQIREKENEIRRINRDPERLNNKQQQLMLTHNDLRKQKTELEIIIAQLANVLPE</sequence>
<evidence type="ECO:0000313" key="4">
    <source>
        <dbReference type="Proteomes" id="UP000663829"/>
    </source>
</evidence>
<keyword evidence="1" id="KW-0175">Coiled coil</keyword>
<dbReference type="Proteomes" id="UP000681722">
    <property type="component" value="Unassembled WGS sequence"/>
</dbReference>
<organism evidence="2 4">
    <name type="scientific">Didymodactylos carnosus</name>
    <dbReference type="NCBI Taxonomy" id="1234261"/>
    <lineage>
        <taxon>Eukaryota</taxon>
        <taxon>Metazoa</taxon>
        <taxon>Spiralia</taxon>
        <taxon>Gnathifera</taxon>
        <taxon>Rotifera</taxon>
        <taxon>Eurotatoria</taxon>
        <taxon>Bdelloidea</taxon>
        <taxon>Philodinida</taxon>
        <taxon>Philodinidae</taxon>
        <taxon>Didymodactylos</taxon>
    </lineage>
</organism>
<proteinExistence type="predicted"/>
<evidence type="ECO:0000313" key="2">
    <source>
        <dbReference type="EMBL" id="CAF0976947.1"/>
    </source>
</evidence>